<feature type="coiled-coil region" evidence="4">
    <location>
        <begin position="116"/>
        <end position="143"/>
    </location>
</feature>
<evidence type="ECO:0000256" key="3">
    <source>
        <dbReference type="PROSITE-ProRule" id="PRU00023"/>
    </source>
</evidence>
<gene>
    <name evidence="6" type="ORF">QBC37DRAFT_453435</name>
</gene>
<keyword evidence="2 3" id="KW-0040">ANK repeat</keyword>
<dbReference type="Pfam" id="PF12796">
    <property type="entry name" value="Ank_2"/>
    <property type="match status" value="2"/>
</dbReference>
<evidence type="ECO:0000256" key="5">
    <source>
        <dbReference type="SAM" id="MobiDB-lite"/>
    </source>
</evidence>
<name>A0AAN6XWZ3_9PEZI</name>
<comment type="caution">
    <text evidence="6">The sequence shown here is derived from an EMBL/GenBank/DDBJ whole genome shotgun (WGS) entry which is preliminary data.</text>
</comment>
<accession>A0AAN6XWZ3</accession>
<proteinExistence type="predicted"/>
<dbReference type="Gene3D" id="1.25.40.20">
    <property type="entry name" value="Ankyrin repeat-containing domain"/>
    <property type="match status" value="1"/>
</dbReference>
<dbReference type="PANTHER" id="PTHR24171">
    <property type="entry name" value="ANKYRIN REPEAT DOMAIN-CONTAINING PROTEIN 39-RELATED"/>
    <property type="match status" value="1"/>
</dbReference>
<keyword evidence="1" id="KW-0677">Repeat</keyword>
<dbReference type="SUPFAM" id="SSF48403">
    <property type="entry name" value="Ankyrin repeat"/>
    <property type="match status" value="1"/>
</dbReference>
<keyword evidence="4" id="KW-0175">Coiled coil</keyword>
<keyword evidence="7" id="KW-1185">Reference proteome</keyword>
<reference evidence="6" key="1">
    <citation type="journal article" date="2023" name="Mol. Phylogenet. Evol.">
        <title>Genome-scale phylogeny and comparative genomics of the fungal order Sordariales.</title>
        <authorList>
            <person name="Hensen N."/>
            <person name="Bonometti L."/>
            <person name="Westerberg I."/>
            <person name="Brannstrom I.O."/>
            <person name="Guillou S."/>
            <person name="Cros-Aarteil S."/>
            <person name="Calhoun S."/>
            <person name="Haridas S."/>
            <person name="Kuo A."/>
            <person name="Mondo S."/>
            <person name="Pangilinan J."/>
            <person name="Riley R."/>
            <person name="LaButti K."/>
            <person name="Andreopoulos B."/>
            <person name="Lipzen A."/>
            <person name="Chen C."/>
            <person name="Yan M."/>
            <person name="Daum C."/>
            <person name="Ng V."/>
            <person name="Clum A."/>
            <person name="Steindorff A."/>
            <person name="Ohm R.A."/>
            <person name="Martin F."/>
            <person name="Silar P."/>
            <person name="Natvig D.O."/>
            <person name="Lalanne C."/>
            <person name="Gautier V."/>
            <person name="Ament-Velasquez S.L."/>
            <person name="Kruys A."/>
            <person name="Hutchinson M.I."/>
            <person name="Powell A.J."/>
            <person name="Barry K."/>
            <person name="Miller A.N."/>
            <person name="Grigoriev I.V."/>
            <person name="Debuchy R."/>
            <person name="Gladieux P."/>
            <person name="Hiltunen Thoren M."/>
            <person name="Johannesson H."/>
        </authorList>
    </citation>
    <scope>NUCLEOTIDE SEQUENCE</scope>
    <source>
        <strain evidence="6">PSN293</strain>
    </source>
</reference>
<dbReference type="InterPro" id="IPR002110">
    <property type="entry name" value="Ankyrin_rpt"/>
</dbReference>
<evidence type="ECO:0000256" key="1">
    <source>
        <dbReference type="ARBA" id="ARBA00022737"/>
    </source>
</evidence>
<feature type="repeat" description="ANK" evidence="3">
    <location>
        <begin position="510"/>
        <end position="542"/>
    </location>
</feature>
<feature type="repeat" description="ANK" evidence="3">
    <location>
        <begin position="617"/>
        <end position="649"/>
    </location>
</feature>
<dbReference type="PROSITE" id="PS50088">
    <property type="entry name" value="ANK_REPEAT"/>
    <property type="match status" value="3"/>
</dbReference>
<feature type="region of interest" description="Disordered" evidence="5">
    <location>
        <begin position="197"/>
        <end position="225"/>
    </location>
</feature>
<dbReference type="SMART" id="SM00248">
    <property type="entry name" value="ANK"/>
    <property type="match status" value="6"/>
</dbReference>
<evidence type="ECO:0000256" key="4">
    <source>
        <dbReference type="SAM" id="Coils"/>
    </source>
</evidence>
<evidence type="ECO:0000256" key="2">
    <source>
        <dbReference type="ARBA" id="ARBA00023043"/>
    </source>
</evidence>
<dbReference type="EMBL" id="MU858252">
    <property type="protein sequence ID" value="KAK4208229.1"/>
    <property type="molecule type" value="Genomic_DNA"/>
</dbReference>
<reference evidence="6" key="2">
    <citation type="submission" date="2023-05" db="EMBL/GenBank/DDBJ databases">
        <authorList>
            <consortium name="Lawrence Berkeley National Laboratory"/>
            <person name="Steindorff A."/>
            <person name="Hensen N."/>
            <person name="Bonometti L."/>
            <person name="Westerberg I."/>
            <person name="Brannstrom I.O."/>
            <person name="Guillou S."/>
            <person name="Cros-Aarteil S."/>
            <person name="Calhoun S."/>
            <person name="Haridas S."/>
            <person name="Kuo A."/>
            <person name="Mondo S."/>
            <person name="Pangilinan J."/>
            <person name="Riley R."/>
            <person name="Labutti K."/>
            <person name="Andreopoulos B."/>
            <person name="Lipzen A."/>
            <person name="Chen C."/>
            <person name="Yanf M."/>
            <person name="Daum C."/>
            <person name="Ng V."/>
            <person name="Clum A."/>
            <person name="Ohm R."/>
            <person name="Martin F."/>
            <person name="Silar P."/>
            <person name="Natvig D."/>
            <person name="Lalanne C."/>
            <person name="Gautier V."/>
            <person name="Ament-Velasquez S.L."/>
            <person name="Kruys A."/>
            <person name="Hutchinson M.I."/>
            <person name="Powell A.J."/>
            <person name="Barry K."/>
            <person name="Miller A.N."/>
            <person name="Grigoriev I.V."/>
            <person name="Debuchy R."/>
            <person name="Gladieux P."/>
            <person name="Thoren M.H."/>
            <person name="Johannesson H."/>
        </authorList>
    </citation>
    <scope>NUCLEOTIDE SEQUENCE</scope>
    <source>
        <strain evidence="6">PSN293</strain>
    </source>
</reference>
<dbReference type="AlphaFoldDB" id="A0AAN6XWZ3"/>
<evidence type="ECO:0000313" key="7">
    <source>
        <dbReference type="Proteomes" id="UP001301769"/>
    </source>
</evidence>
<dbReference type="Proteomes" id="UP001301769">
    <property type="component" value="Unassembled WGS sequence"/>
</dbReference>
<dbReference type="PROSITE" id="PS50297">
    <property type="entry name" value="ANK_REP_REGION"/>
    <property type="match status" value="3"/>
</dbReference>
<feature type="repeat" description="ANK" evidence="3">
    <location>
        <begin position="476"/>
        <end position="508"/>
    </location>
</feature>
<evidence type="ECO:0000313" key="6">
    <source>
        <dbReference type="EMBL" id="KAK4208229.1"/>
    </source>
</evidence>
<protein>
    <submittedName>
        <fullName evidence="6">Uncharacterized protein</fullName>
    </submittedName>
</protein>
<feature type="compositionally biased region" description="Basic and acidic residues" evidence="5">
    <location>
        <begin position="204"/>
        <end position="218"/>
    </location>
</feature>
<sequence length="826" mass="93291">MDPLSAIASVLAITEAFGVGVKTLKGLADTSSEFSDMLAELSSLQAWLDQLRLTIDNMTVAQVQVPLDVLRRLELARVELSQVVNAMGDIRVKLMGDEKEKKLSKKGVPKVSVITWQRMRGRIQKLKDRAKRCREELSACLDLVGLSQHLQQHQTSRDILTISHTQYSLMQTTLVKFEPRFNDLESMLLRNMPTPEPPVMEPLPEEHCAEPDSTDKSRNMVSSENGMTRMDREFSTTRIQVPVRQLKCSRYCKCQCHRSSAIRTPSWSQALVGSIMLQYNGTVRLDSSPCDTPGCKSGKGRELRVAYAFPSWLTRRAVQLSAYWGSLTDMGASLHLRVPTVRRATYGMNSILYKEDMAGLREIIATRHLLPTDVSVHGRDFLLICLSRHCFQSASFLLDVGSPKQLARHLLLEDKLGLGIIRDKLGFQTCVKIAGDIEEQSEVSTLTRDAILGIGNVNLEDALALEGCRVNKPDDGGYSPLHWAVRLDKQEHVRQLVEYGADIELPNRYQHTTPLRLAVFGCHRQIVAFLLSKGASTAARDINGCGMLHGCTDSEVVRMLLEANADPNEAQCPGKRSPLHHLVEDYLTTARLLDKKRCDIALQLLRAGCDLEARSSVGSTALLTAVRSGHHEMTRFLHRRGARVDAIDNDSYNILHYTASTQDLSIIDCIRSLKIGGIDPDCENTFGETAVAHFKGRTRQLGIGDMRQTQRSVFSFYALISEIRCRNRELSMFLERKEQLERNGHVKNIRGWLGWQWQMMHDDPEFAYVCFNDYYDQYPEDFIYEELKADYNTDILFGRLDQVMDSPGMSQDGEEDYVEEFFDAME</sequence>
<dbReference type="InterPro" id="IPR036770">
    <property type="entry name" value="Ankyrin_rpt-contain_sf"/>
</dbReference>
<organism evidence="6 7">
    <name type="scientific">Rhypophila decipiens</name>
    <dbReference type="NCBI Taxonomy" id="261697"/>
    <lineage>
        <taxon>Eukaryota</taxon>
        <taxon>Fungi</taxon>
        <taxon>Dikarya</taxon>
        <taxon>Ascomycota</taxon>
        <taxon>Pezizomycotina</taxon>
        <taxon>Sordariomycetes</taxon>
        <taxon>Sordariomycetidae</taxon>
        <taxon>Sordariales</taxon>
        <taxon>Naviculisporaceae</taxon>
        <taxon>Rhypophila</taxon>
    </lineage>
</organism>